<evidence type="ECO:0000256" key="1">
    <source>
        <dbReference type="ARBA" id="ARBA00009861"/>
    </source>
</evidence>
<dbReference type="Pfam" id="PF02458">
    <property type="entry name" value="Transferase"/>
    <property type="match status" value="1"/>
</dbReference>
<dbReference type="KEGG" id="jcu:105632333"/>
<dbReference type="OrthoDB" id="756073at2759"/>
<dbReference type="GO" id="GO:0016747">
    <property type="term" value="F:acyltransferase activity, transferring groups other than amino-acyl groups"/>
    <property type="evidence" value="ECO:0007669"/>
    <property type="project" value="TreeGrafter"/>
</dbReference>
<gene>
    <name evidence="2" type="ORF">JCGZ_03466</name>
</gene>
<comment type="similarity">
    <text evidence="1">Belongs to the plant acyltransferase family.</text>
</comment>
<proteinExistence type="inferred from homology"/>
<evidence type="ECO:0000313" key="2">
    <source>
        <dbReference type="EMBL" id="KDP39935.1"/>
    </source>
</evidence>
<organism evidence="2 3">
    <name type="scientific">Jatropha curcas</name>
    <name type="common">Barbados nut</name>
    <dbReference type="NCBI Taxonomy" id="180498"/>
    <lineage>
        <taxon>Eukaryota</taxon>
        <taxon>Viridiplantae</taxon>
        <taxon>Streptophyta</taxon>
        <taxon>Embryophyta</taxon>
        <taxon>Tracheophyta</taxon>
        <taxon>Spermatophyta</taxon>
        <taxon>Magnoliopsida</taxon>
        <taxon>eudicotyledons</taxon>
        <taxon>Gunneridae</taxon>
        <taxon>Pentapetalae</taxon>
        <taxon>rosids</taxon>
        <taxon>fabids</taxon>
        <taxon>Malpighiales</taxon>
        <taxon>Euphorbiaceae</taxon>
        <taxon>Crotonoideae</taxon>
        <taxon>Jatropheae</taxon>
        <taxon>Jatropha</taxon>
    </lineage>
</organism>
<dbReference type="AlphaFoldDB" id="A0A067L609"/>
<dbReference type="PANTHER" id="PTHR31642:SF299">
    <property type="entry name" value="OS02G0653400 PROTEIN"/>
    <property type="match status" value="1"/>
</dbReference>
<dbReference type="InterPro" id="IPR050317">
    <property type="entry name" value="Plant_Fungal_Acyltransferase"/>
</dbReference>
<evidence type="ECO:0000313" key="3">
    <source>
        <dbReference type="Proteomes" id="UP000027138"/>
    </source>
</evidence>
<sequence>MAMPYSSDNAVPKAHIEAVQSVPPFKVTDPREIRLVSVTETPSIGSGIFRGCLNIVLFYNKDMEDDSGWIVAGWIKESLGRALKEQPMLSGRLRRGENGDGELEIISNDSGARLLEAKISTTLQDFLNVRDKDIAEAELVFWKNIDEQNPQFSPLFYVQVTNFQCGGYSIGISCSILLADFLIMENFLQKWANIQKEILSKNGEINKVPIFYLPNLKPPNLNVNGSFKPVPSDYYGQILTFKITSNEIMDIKNDSCKNLALLCIEEAEQKLGNQIMSSDFNFLVKESPQVMKFENGKKYYELGKSHLKSNQVIDCSNLKDYLGTNEVSFREGNTPARVSYWIGGANDGFVVAIPSFNEGVSELNFIITIPT</sequence>
<dbReference type="EMBL" id="KK914336">
    <property type="protein sequence ID" value="KDP39935.1"/>
    <property type="molecule type" value="Genomic_DNA"/>
</dbReference>
<dbReference type="Gene3D" id="3.30.559.10">
    <property type="entry name" value="Chloramphenicol acetyltransferase-like domain"/>
    <property type="match status" value="1"/>
</dbReference>
<dbReference type="Proteomes" id="UP000027138">
    <property type="component" value="Unassembled WGS sequence"/>
</dbReference>
<protein>
    <submittedName>
        <fullName evidence="2">Uncharacterized protein</fullName>
    </submittedName>
</protein>
<keyword evidence="3" id="KW-1185">Reference proteome</keyword>
<name>A0A067L609_JATCU</name>
<reference evidence="2 3" key="1">
    <citation type="journal article" date="2014" name="PLoS ONE">
        <title>Global Analysis of Gene Expression Profiles in Physic Nut (Jatropha curcas L.) Seedlings Exposed to Salt Stress.</title>
        <authorList>
            <person name="Zhang L."/>
            <person name="Zhang C."/>
            <person name="Wu P."/>
            <person name="Chen Y."/>
            <person name="Li M."/>
            <person name="Jiang H."/>
            <person name="Wu G."/>
        </authorList>
    </citation>
    <scope>NUCLEOTIDE SEQUENCE [LARGE SCALE GENOMIC DNA]</scope>
    <source>
        <strain evidence="3">cv. GZQX0401</strain>
        <tissue evidence="2">Young leaves</tissue>
    </source>
</reference>
<accession>A0A067L609</accession>
<dbReference type="PANTHER" id="PTHR31642">
    <property type="entry name" value="TRICHOTHECENE 3-O-ACETYLTRANSFERASE"/>
    <property type="match status" value="1"/>
</dbReference>
<dbReference type="InterPro" id="IPR023213">
    <property type="entry name" value="CAT-like_dom_sf"/>
</dbReference>